<dbReference type="AlphaFoldDB" id="A0A5C7AHC9"/>
<dbReference type="InterPro" id="IPR002816">
    <property type="entry name" value="TraB/PrgY/GumN_fam"/>
</dbReference>
<dbReference type="RefSeq" id="WP_147136373.1">
    <property type="nucleotide sequence ID" value="NZ_VOSC01000027.1"/>
</dbReference>
<dbReference type="Proteomes" id="UP000321790">
    <property type="component" value="Unassembled WGS sequence"/>
</dbReference>
<organism evidence="1 2">
    <name type="scientific">Seonamhaeicola algicola</name>
    <dbReference type="NCBI Taxonomy" id="1719036"/>
    <lineage>
        <taxon>Bacteria</taxon>
        <taxon>Pseudomonadati</taxon>
        <taxon>Bacteroidota</taxon>
        <taxon>Flavobacteriia</taxon>
        <taxon>Flavobacteriales</taxon>
        <taxon>Flavobacteriaceae</taxon>
    </lineage>
</organism>
<comment type="caution">
    <text evidence="1">The sequence shown here is derived from an EMBL/GenBank/DDBJ whole genome shotgun (WGS) entry which is preliminary data.</text>
</comment>
<gene>
    <name evidence="1" type="ORF">FUA26_12000</name>
</gene>
<dbReference type="Pfam" id="PF01963">
    <property type="entry name" value="TraB_PrgY_gumN"/>
    <property type="match status" value="2"/>
</dbReference>
<name>A0A5C7AHC9_9FLAO</name>
<dbReference type="PROSITE" id="PS51257">
    <property type="entry name" value="PROKAR_LIPOPROTEIN"/>
    <property type="match status" value="1"/>
</dbReference>
<accession>A0A5C7AHC9</accession>
<evidence type="ECO:0000313" key="1">
    <source>
        <dbReference type="EMBL" id="TXE08120.1"/>
    </source>
</evidence>
<reference evidence="2" key="1">
    <citation type="submission" date="2019-08" db="EMBL/GenBank/DDBJ databases">
        <title>Seonamhaeicola sediminis sp. nov., isolated from marine sediment.</title>
        <authorList>
            <person name="Cao W.R."/>
        </authorList>
    </citation>
    <scope>NUCLEOTIDE SEQUENCE [LARGE SCALE GENOMIC DNA]</scope>
    <source>
        <strain evidence="2">Gy8</strain>
    </source>
</reference>
<proteinExistence type="predicted"/>
<dbReference type="PANTHER" id="PTHR40590">
    <property type="entry name" value="CYTOPLASMIC PROTEIN-RELATED"/>
    <property type="match status" value="1"/>
</dbReference>
<sequence>MKKTLLQIIILLFLVSCDQKEKTDFETGILWRIESKNEIESFIFGTVHLYPRTEMEFPKNVISKLQSCKVLALERDITNQSEQQKFADFEMPSFLLESYGVIIEEYGDELVSMESELIKNALESNMELSGLESTNEILSILKTVADIKIPENTFIKEQMLTDYQESLNQYKTQSIKKFHKSMTVQMGDEITKTLVDKRNNNWMSDIEYLIEKERTFIAVGMGHLGGENGILNLLSEKGYKLQRVE</sequence>
<keyword evidence="2" id="KW-1185">Reference proteome</keyword>
<dbReference type="InterPro" id="IPR047111">
    <property type="entry name" value="YbaP-like"/>
</dbReference>
<dbReference type="OrthoDB" id="9798714at2"/>
<dbReference type="PANTHER" id="PTHR40590:SF1">
    <property type="entry name" value="CYTOPLASMIC PROTEIN"/>
    <property type="match status" value="1"/>
</dbReference>
<dbReference type="CDD" id="cd14789">
    <property type="entry name" value="Tiki"/>
    <property type="match status" value="1"/>
</dbReference>
<evidence type="ECO:0000313" key="2">
    <source>
        <dbReference type="Proteomes" id="UP000321790"/>
    </source>
</evidence>
<protein>
    <submittedName>
        <fullName evidence="1">TraB/GumN family protein</fullName>
    </submittedName>
</protein>
<dbReference type="EMBL" id="VOSC01000027">
    <property type="protein sequence ID" value="TXE08120.1"/>
    <property type="molecule type" value="Genomic_DNA"/>
</dbReference>